<dbReference type="AlphaFoldDB" id="A0A4U8US97"/>
<dbReference type="GO" id="GO:0006487">
    <property type="term" value="P:protein N-linked glycosylation"/>
    <property type="evidence" value="ECO:0007669"/>
    <property type="project" value="TreeGrafter"/>
</dbReference>
<evidence type="ECO:0000256" key="9">
    <source>
        <dbReference type="ARBA" id="ARBA00022989"/>
    </source>
</evidence>
<evidence type="ECO:0000256" key="2">
    <source>
        <dbReference type="ARBA" id="ARBA00004922"/>
    </source>
</evidence>
<reference evidence="18 19" key="2">
    <citation type="journal article" date="2019" name="G3 (Bethesda)">
        <title>Hybrid Assembly of the Genome of the Entomopathogenic Nematode Steinernema carpocapsae Identifies the X-Chromosome.</title>
        <authorList>
            <person name="Serra L."/>
            <person name="Macchietto M."/>
            <person name="Macias-Munoz A."/>
            <person name="McGill C.J."/>
            <person name="Rodriguez I.M."/>
            <person name="Rodriguez B."/>
            <person name="Murad R."/>
            <person name="Mortazavi A."/>
        </authorList>
    </citation>
    <scope>NUCLEOTIDE SEQUENCE [LARGE SCALE GENOMIC DNA]</scope>
    <source>
        <strain evidence="18 19">ALL</strain>
    </source>
</reference>
<dbReference type="PANTHER" id="PTHR10468:SF3">
    <property type="entry name" value="ALPHA-1,3-MANNOSYL-GLYCOPROTEIN 2-BETA-N-ACETYLGLUCOSAMINYLTRANSFERASE"/>
    <property type="match status" value="1"/>
</dbReference>
<reference evidence="18 19" key="1">
    <citation type="journal article" date="2015" name="Genome Biol.">
        <title>Comparative genomics of Steinernema reveals deeply conserved gene regulatory networks.</title>
        <authorList>
            <person name="Dillman A.R."/>
            <person name="Macchietto M."/>
            <person name="Porter C.F."/>
            <person name="Rogers A."/>
            <person name="Williams B."/>
            <person name="Antoshechkin I."/>
            <person name="Lee M.M."/>
            <person name="Goodwin Z."/>
            <person name="Lu X."/>
            <person name="Lewis E.E."/>
            <person name="Goodrich-Blair H."/>
            <person name="Stock S.P."/>
            <person name="Adams B.J."/>
            <person name="Sternberg P.W."/>
            <person name="Mortazavi A."/>
        </authorList>
    </citation>
    <scope>NUCLEOTIDE SEQUENCE [LARGE SCALE GENOMIC DNA]</scope>
    <source>
        <strain evidence="18 19">ALL</strain>
    </source>
</reference>
<comment type="caution">
    <text evidence="18">The sequence shown here is derived from an EMBL/GenBank/DDBJ whole genome shotgun (WGS) entry which is preliminary data.</text>
</comment>
<keyword evidence="7 17" id="KW-0479">Metal-binding</keyword>
<keyword evidence="4 17" id="KW-0328">Glycosyltransferase</keyword>
<dbReference type="GO" id="GO:0000139">
    <property type="term" value="C:Golgi membrane"/>
    <property type="evidence" value="ECO:0007669"/>
    <property type="project" value="UniProtKB-SubCell"/>
</dbReference>
<dbReference type="FunFam" id="3.90.550.10:FF:000252">
    <property type="entry name" value="Protein O-linked-mannose beta-1,2-N-acetylglucosaminyltransferase 1"/>
    <property type="match status" value="1"/>
</dbReference>
<evidence type="ECO:0000256" key="8">
    <source>
        <dbReference type="ARBA" id="ARBA00022968"/>
    </source>
</evidence>
<comment type="cofactor">
    <cofactor evidence="17">
        <name>Mn(2+)</name>
        <dbReference type="ChEBI" id="CHEBI:29035"/>
    </cofactor>
    <text evidence="17">The cofactor is mostly bound to the substrate.</text>
</comment>
<evidence type="ECO:0000256" key="4">
    <source>
        <dbReference type="ARBA" id="ARBA00022676"/>
    </source>
</evidence>
<evidence type="ECO:0000256" key="15">
    <source>
        <dbReference type="ARBA" id="ARBA00041712"/>
    </source>
</evidence>
<dbReference type="OrthoDB" id="440755at2759"/>
<comment type="catalytic activity">
    <reaction evidence="16 17">
        <text>N(4)-(alpha-D-Man-(1-&gt;3)-[alpha-D-Man-(1-&gt;3)-[alpha-D-Man-(1-&gt;6)]-alpha-D-Man-(1-&gt;6)]-beta-D-Man-(1-&gt;4)-beta-D-GlcNAc-(1-&gt;4)-beta-D-GlcNAc)-L-asparaginyl-[protein] (N-glucan mannose isomer 5A1,2) + UDP-N-acetyl-alpha-D-glucosamine = N(4)-{beta-D-GlcNAc-(1-&gt;2)-alpha-D-Man-(1-&gt;3)-[alpha-D-Man-(1-&gt;3)-[alpha-D-Man-(1-&gt;6)]-alpha-D-Man-(1-&gt;6)]-beta-D-Man-(1-&gt;4)-beta-D-GlcNAc-(1-&gt;4)-beta-D-GlcNAc}-L-asparaginyl-[protein] + UDP + H(+)</text>
        <dbReference type="Rhea" id="RHEA:11456"/>
        <dbReference type="Rhea" id="RHEA-COMP:14367"/>
        <dbReference type="Rhea" id="RHEA-COMP:14368"/>
        <dbReference type="ChEBI" id="CHEBI:15378"/>
        <dbReference type="ChEBI" id="CHEBI:57705"/>
        <dbReference type="ChEBI" id="CHEBI:58223"/>
        <dbReference type="ChEBI" id="CHEBI:59087"/>
        <dbReference type="ChEBI" id="CHEBI:60625"/>
        <dbReference type="EC" id="2.4.1.101"/>
    </reaction>
</comment>
<keyword evidence="5" id="KW-0808">Transferase</keyword>
<dbReference type="InterPro" id="IPR004139">
    <property type="entry name" value="Glyco_trans_13"/>
</dbReference>
<dbReference type="Gene3D" id="3.90.550.10">
    <property type="entry name" value="Spore Coat Polysaccharide Biosynthesis Protein SpsA, Chain A"/>
    <property type="match status" value="1"/>
</dbReference>
<evidence type="ECO:0000256" key="13">
    <source>
        <dbReference type="ARBA" id="ARBA00037706"/>
    </source>
</evidence>
<evidence type="ECO:0000256" key="16">
    <source>
        <dbReference type="ARBA" id="ARBA00049421"/>
    </source>
</evidence>
<keyword evidence="9" id="KW-1133">Transmembrane helix</keyword>
<evidence type="ECO:0000256" key="11">
    <source>
        <dbReference type="ARBA" id="ARBA00023136"/>
    </source>
</evidence>
<evidence type="ECO:0000256" key="14">
    <source>
        <dbReference type="ARBA" id="ARBA00038949"/>
    </source>
</evidence>
<sequence>MFCSNKVSRYAKHNRRFKRFCFCVLLSAFLLIVINGGFLRFQHPETLEVIPSPKIVSANVITSESLPVDSRLDSDQTPVLVMAASRQAALKNHLEQLLKFRRSPDAFPIIISQDGSTQSVTNLAASYANSSANIFFIHHKDRTGEGSPAQKAAKNYFFIAQHYKWALDRVFFEMGYESAIITEDDLDISEDFFSYFGATRQLLAKDKSLWCISAWNDNGAASVTDRSKSDLLYRTDFFPGLGWMLTVSVWKELSTNWPEAYWDDWLRRPEIRKGRSCIRPEVSRTAHNMKVAGKGSSNGLFKTFLSSIHLPDAPVDFSKVKMDTLLKPNYDRALAAILENAVAISVEELNKPLNTSLVYKVVYKNPRGKKV</sequence>
<dbReference type="SUPFAM" id="SSF53448">
    <property type="entry name" value="Nucleotide-diphospho-sugar transferases"/>
    <property type="match status" value="1"/>
</dbReference>
<dbReference type="GO" id="GO:0003827">
    <property type="term" value="F:alpha-1,3-mannosylglycoprotein 2-beta-N-acetylglucosaminyltransferase activity"/>
    <property type="evidence" value="ECO:0007669"/>
    <property type="project" value="UniProtKB-UniRule"/>
</dbReference>
<gene>
    <name evidence="18" type="ORF">L596_002836</name>
</gene>
<dbReference type="Proteomes" id="UP000298663">
    <property type="component" value="Chromosome X"/>
</dbReference>
<dbReference type="EMBL" id="AZBU02000001">
    <property type="protein sequence ID" value="TMS35429.1"/>
    <property type="molecule type" value="Genomic_DNA"/>
</dbReference>
<dbReference type="GO" id="GO:0030145">
    <property type="term" value="F:manganese ion binding"/>
    <property type="evidence" value="ECO:0007669"/>
    <property type="project" value="UniProtKB-UniRule"/>
</dbReference>
<evidence type="ECO:0000313" key="19">
    <source>
        <dbReference type="Proteomes" id="UP000298663"/>
    </source>
</evidence>
<comment type="pathway">
    <text evidence="2 17">Protein modification; protein glycosylation.</text>
</comment>
<protein>
    <recommendedName>
        <fullName evidence="14 17">Alpha-1,3-mannosyl-glycoprotein 2-beta-N-acetylglucosaminyltransferase</fullName>
        <shortName evidence="17">GNT-I</shortName>
        <shortName evidence="17">GlcNAc-T I</shortName>
        <ecNumber evidence="14 17">2.4.1.101</ecNumber>
    </recommendedName>
    <alternativeName>
        <fullName evidence="15 17">N-glycosyl-oligosaccharide-glycoprotein N-acetylglucosaminyltransferase I</fullName>
    </alternativeName>
</protein>
<keyword evidence="8 17" id="KW-0735">Signal-anchor</keyword>
<keyword evidence="6" id="KW-0812">Transmembrane</keyword>
<evidence type="ECO:0000256" key="7">
    <source>
        <dbReference type="ARBA" id="ARBA00022723"/>
    </source>
</evidence>
<comment type="function">
    <text evidence="13 17">Initiates complex N-linked carbohydrate formation. Essential for the conversion of high-mannose to hybrid and complex N-glycans.</text>
</comment>
<keyword evidence="19" id="KW-1185">Reference proteome</keyword>
<dbReference type="EMBL" id="CM016762">
    <property type="protein sequence ID" value="TMS35429.1"/>
    <property type="molecule type" value="Genomic_DNA"/>
</dbReference>
<dbReference type="PANTHER" id="PTHR10468">
    <property type="entry name" value="PROTEIN O-LINKED-MANNOSE BETA-1,2-N-ACETYLGLUCOSAMINYLTRANSFERASE 1/ALPHA-1,3-MANNOSYL-GLYCOPROTEIN 2-BETA-N-ACETYLGLUCOSAMINYLTRANSFERASE"/>
    <property type="match status" value="1"/>
</dbReference>
<dbReference type="Pfam" id="PF03071">
    <property type="entry name" value="GNT-I"/>
    <property type="match status" value="1"/>
</dbReference>
<evidence type="ECO:0000256" key="10">
    <source>
        <dbReference type="ARBA" id="ARBA00023034"/>
    </source>
</evidence>
<evidence type="ECO:0000256" key="5">
    <source>
        <dbReference type="ARBA" id="ARBA00022679"/>
    </source>
</evidence>
<evidence type="ECO:0000256" key="3">
    <source>
        <dbReference type="ARBA" id="ARBA00006492"/>
    </source>
</evidence>
<dbReference type="InterPro" id="IPR052261">
    <property type="entry name" value="Glycosyltransferase_13"/>
</dbReference>
<proteinExistence type="inferred from homology"/>
<dbReference type="InterPro" id="IPR029044">
    <property type="entry name" value="Nucleotide-diphossugar_trans"/>
</dbReference>
<keyword evidence="10 17" id="KW-0333">Golgi apparatus</keyword>
<organism evidence="18 19">
    <name type="scientific">Steinernema carpocapsae</name>
    <name type="common">Entomopathogenic nematode</name>
    <dbReference type="NCBI Taxonomy" id="34508"/>
    <lineage>
        <taxon>Eukaryota</taxon>
        <taxon>Metazoa</taxon>
        <taxon>Ecdysozoa</taxon>
        <taxon>Nematoda</taxon>
        <taxon>Chromadorea</taxon>
        <taxon>Rhabditida</taxon>
        <taxon>Tylenchina</taxon>
        <taxon>Panagrolaimomorpha</taxon>
        <taxon>Strongyloidoidea</taxon>
        <taxon>Steinernematidae</taxon>
        <taxon>Steinernema</taxon>
    </lineage>
</organism>
<keyword evidence="11" id="KW-0472">Membrane</keyword>
<accession>A0A4U8US97</accession>
<dbReference type="STRING" id="34508.A0A4U8US97"/>
<evidence type="ECO:0000256" key="12">
    <source>
        <dbReference type="ARBA" id="ARBA00023211"/>
    </source>
</evidence>
<evidence type="ECO:0000256" key="6">
    <source>
        <dbReference type="ARBA" id="ARBA00022692"/>
    </source>
</evidence>
<evidence type="ECO:0000313" key="18">
    <source>
        <dbReference type="EMBL" id="TMS35429.1"/>
    </source>
</evidence>
<keyword evidence="12 17" id="KW-0464">Manganese</keyword>
<name>A0A4U8US97_STECR</name>
<comment type="subcellular location">
    <subcellularLocation>
        <location evidence="1 17">Golgi apparatus membrane</location>
        <topology evidence="1 17">Single-pass type II membrane protein</topology>
    </subcellularLocation>
</comment>
<evidence type="ECO:0000256" key="17">
    <source>
        <dbReference type="RuleBase" id="RU368119"/>
    </source>
</evidence>
<comment type="similarity">
    <text evidence="3 17">Belongs to the glycosyltransferase 13 family.</text>
</comment>
<dbReference type="EC" id="2.4.1.101" evidence="14 17"/>
<evidence type="ECO:0000256" key="1">
    <source>
        <dbReference type="ARBA" id="ARBA00004323"/>
    </source>
</evidence>
<dbReference type="UniPathway" id="UPA00378"/>